<proteinExistence type="predicted"/>
<name>A0A9P0YTR8_CUSEU</name>
<dbReference type="PANTHER" id="PTHR46236:SF35">
    <property type="entry name" value="MATH DOMAIN-CONTAINING PROTEIN"/>
    <property type="match status" value="1"/>
</dbReference>
<dbReference type="InterPro" id="IPR002083">
    <property type="entry name" value="MATH/TRAF_dom"/>
</dbReference>
<reference evidence="4" key="1">
    <citation type="submission" date="2022-07" db="EMBL/GenBank/DDBJ databases">
        <authorList>
            <person name="Macas J."/>
            <person name="Novak P."/>
            <person name="Neumann P."/>
        </authorList>
    </citation>
    <scope>NUCLEOTIDE SEQUENCE</scope>
</reference>
<keyword evidence="5" id="KW-1185">Reference proteome</keyword>
<dbReference type="Gene3D" id="2.60.210.10">
    <property type="entry name" value="Apoptosis, Tumor Necrosis Factor Receptor Associated Protein 2, Chain A"/>
    <property type="match status" value="1"/>
</dbReference>
<dbReference type="InterPro" id="IPR008974">
    <property type="entry name" value="TRAF-like"/>
</dbReference>
<dbReference type="Proteomes" id="UP001152484">
    <property type="component" value="Unassembled WGS sequence"/>
</dbReference>
<protein>
    <recommendedName>
        <fullName evidence="3">MATH domain-containing protein</fullName>
    </recommendedName>
</protein>
<accession>A0A9P0YTR8</accession>
<feature type="coiled-coil region" evidence="2">
    <location>
        <begin position="270"/>
        <end position="318"/>
    </location>
</feature>
<dbReference type="CDD" id="cd00121">
    <property type="entry name" value="MATH"/>
    <property type="match status" value="1"/>
</dbReference>
<dbReference type="PANTHER" id="PTHR46236">
    <property type="entry name" value="TRAF-LIKE SUPERFAMILY PROTEIN"/>
    <property type="match status" value="1"/>
</dbReference>
<evidence type="ECO:0000256" key="2">
    <source>
        <dbReference type="SAM" id="Coils"/>
    </source>
</evidence>
<dbReference type="SUPFAM" id="SSF49599">
    <property type="entry name" value="TRAF domain-like"/>
    <property type="match status" value="1"/>
</dbReference>
<dbReference type="AlphaFoldDB" id="A0A9P0YTR8"/>
<keyword evidence="1 2" id="KW-0175">Coiled coil</keyword>
<dbReference type="OrthoDB" id="289038at2759"/>
<organism evidence="4 5">
    <name type="scientific">Cuscuta europaea</name>
    <name type="common">European dodder</name>
    <dbReference type="NCBI Taxonomy" id="41803"/>
    <lineage>
        <taxon>Eukaryota</taxon>
        <taxon>Viridiplantae</taxon>
        <taxon>Streptophyta</taxon>
        <taxon>Embryophyta</taxon>
        <taxon>Tracheophyta</taxon>
        <taxon>Spermatophyta</taxon>
        <taxon>Magnoliopsida</taxon>
        <taxon>eudicotyledons</taxon>
        <taxon>Gunneridae</taxon>
        <taxon>Pentapetalae</taxon>
        <taxon>asterids</taxon>
        <taxon>lamiids</taxon>
        <taxon>Solanales</taxon>
        <taxon>Convolvulaceae</taxon>
        <taxon>Cuscuteae</taxon>
        <taxon>Cuscuta</taxon>
        <taxon>Cuscuta subgen. Cuscuta</taxon>
    </lineage>
</organism>
<comment type="caution">
    <text evidence="4">The sequence shown here is derived from an EMBL/GenBank/DDBJ whole genome shotgun (WGS) entry which is preliminary data.</text>
</comment>
<gene>
    <name evidence="4" type="ORF">CEURO_LOCUS5392</name>
</gene>
<dbReference type="SMART" id="SM00061">
    <property type="entry name" value="MATH"/>
    <property type="match status" value="1"/>
</dbReference>
<dbReference type="EMBL" id="CAMAPE010000009">
    <property type="protein sequence ID" value="CAH9074927.1"/>
    <property type="molecule type" value="Genomic_DNA"/>
</dbReference>
<feature type="domain" description="MATH" evidence="3">
    <location>
        <begin position="5"/>
        <end position="119"/>
    </location>
</feature>
<evidence type="ECO:0000256" key="1">
    <source>
        <dbReference type="ARBA" id="ARBA00023054"/>
    </source>
</evidence>
<evidence type="ECO:0000313" key="4">
    <source>
        <dbReference type="EMBL" id="CAH9074927.1"/>
    </source>
</evidence>
<dbReference type="InterPro" id="IPR050804">
    <property type="entry name" value="MCC"/>
</dbReference>
<sequence length="360" mass="40974">MDYQKSKFTWRIENFSQLDAKMIYSMTFVVNEYEWKLCVFPKGIQTDHLSMFLVLANQGSLPDGLNIKTEFSLALINQKDSNQTIKKDKVPGKFITLNKFYDQSEGYLVDDTCLVEAELSILPDASSDSYDNGLDSSAIVDDPSESVYVEAQLFLESIPKKPCNGCSESKAPTCEMALLEGHTSSVIETLDMLISYPFDALANPRYETKILESLSALSDHLYMFSDARAKEIMNLKTTFPQIIEEWRDSVQGQGRSKHPWSCFEKTLNLLEDLGRRRNQINAKLQELNIKEMELKNKLEVIESSIQQLMEEREELSKQTKAVCSLAEEQVSNIEGEEVELVGNLDCKSKLKWSATRVLFC</sequence>
<dbReference type="PROSITE" id="PS50144">
    <property type="entry name" value="MATH"/>
    <property type="match status" value="1"/>
</dbReference>
<dbReference type="Pfam" id="PF22486">
    <property type="entry name" value="MATH_2"/>
    <property type="match status" value="1"/>
</dbReference>
<evidence type="ECO:0000313" key="5">
    <source>
        <dbReference type="Proteomes" id="UP001152484"/>
    </source>
</evidence>
<evidence type="ECO:0000259" key="3">
    <source>
        <dbReference type="PROSITE" id="PS50144"/>
    </source>
</evidence>